<organism evidence="2 3">
    <name type="scientific">Clostridium taeniosporum</name>
    <dbReference type="NCBI Taxonomy" id="394958"/>
    <lineage>
        <taxon>Bacteria</taxon>
        <taxon>Bacillati</taxon>
        <taxon>Bacillota</taxon>
        <taxon>Clostridia</taxon>
        <taxon>Eubacteriales</taxon>
        <taxon>Clostridiaceae</taxon>
        <taxon>Clostridium</taxon>
    </lineage>
</organism>
<proteinExistence type="predicted"/>
<accession>A0A1D7XLJ4</accession>
<evidence type="ECO:0000313" key="2">
    <source>
        <dbReference type="EMBL" id="AOR24060.1"/>
    </source>
</evidence>
<keyword evidence="3" id="KW-1185">Reference proteome</keyword>
<keyword evidence="1" id="KW-0812">Transmembrane</keyword>
<keyword evidence="1" id="KW-1133">Transmembrane helix</keyword>
<dbReference type="RefSeq" id="WP_069680199.1">
    <property type="nucleotide sequence ID" value="NZ_CP017253.2"/>
</dbReference>
<dbReference type="STRING" id="394958.BGI42_10085"/>
<evidence type="ECO:0000313" key="3">
    <source>
        <dbReference type="Proteomes" id="UP000094652"/>
    </source>
</evidence>
<dbReference type="KEGG" id="ctae:BGI42_10085"/>
<dbReference type="Proteomes" id="UP000094652">
    <property type="component" value="Chromosome"/>
</dbReference>
<name>A0A1D7XLJ4_9CLOT</name>
<protein>
    <submittedName>
        <fullName evidence="2">Uncharacterized protein</fullName>
    </submittedName>
</protein>
<feature type="transmembrane region" description="Helical" evidence="1">
    <location>
        <begin position="62"/>
        <end position="81"/>
    </location>
</feature>
<keyword evidence="1" id="KW-0472">Membrane</keyword>
<evidence type="ECO:0000256" key="1">
    <source>
        <dbReference type="SAM" id="Phobius"/>
    </source>
</evidence>
<dbReference type="AlphaFoldDB" id="A0A1D7XLJ4"/>
<sequence length="111" mass="13003">MGIFMMILTFIGVLAFTLLIYWGCRKYIFKKVRVNKWVPLSIAIVLFLVQMFFTTIKQVIPLQMLLSVLSVIFFLWFMDILQTGGPKKQEKKIVIKPKAKPNRVKHRNNGK</sequence>
<gene>
    <name evidence="2" type="ORF">BGI42_10085</name>
</gene>
<reference evidence="3" key="1">
    <citation type="submission" date="2016-09" db="EMBL/GenBank/DDBJ databases">
        <title>Genomics of Clostridium taeniosporum, an organism which forms endospores with ribbon-like appendages.</title>
        <authorList>
            <person name="Walker J.R."/>
        </authorList>
    </citation>
    <scope>NUCLEOTIDE SEQUENCE [LARGE SCALE GENOMIC DNA]</scope>
    <source>
        <strain evidence="3">1/k</strain>
    </source>
</reference>
<dbReference type="EMBL" id="CP017253">
    <property type="protein sequence ID" value="AOR24060.1"/>
    <property type="molecule type" value="Genomic_DNA"/>
</dbReference>
<dbReference type="OrthoDB" id="1923861at2"/>
<feature type="transmembrane region" description="Helical" evidence="1">
    <location>
        <begin position="36"/>
        <end position="56"/>
    </location>
</feature>
<feature type="transmembrane region" description="Helical" evidence="1">
    <location>
        <begin position="6"/>
        <end position="24"/>
    </location>
</feature>